<evidence type="ECO:0000256" key="1">
    <source>
        <dbReference type="ARBA" id="ARBA00001933"/>
    </source>
</evidence>
<dbReference type="GO" id="GO:0008483">
    <property type="term" value="F:transaminase activity"/>
    <property type="evidence" value="ECO:0007669"/>
    <property type="project" value="UniProtKB-KW"/>
</dbReference>
<comment type="caution">
    <text evidence="7">The sequence shown here is derived from an EMBL/GenBank/DDBJ whole genome shotgun (WGS) entry which is preliminary data.</text>
</comment>
<evidence type="ECO:0000256" key="4">
    <source>
        <dbReference type="ARBA" id="ARBA00022679"/>
    </source>
</evidence>
<reference evidence="7 8" key="1">
    <citation type="submission" date="2018-05" db="EMBL/GenBank/DDBJ databases">
        <title>Genome sequencing and assembly of the regulated plant pathogen Lachnellula willkommii and related sister species for the development of diagnostic species identification markers.</title>
        <authorList>
            <person name="Giroux E."/>
            <person name="Bilodeau G."/>
        </authorList>
    </citation>
    <scope>NUCLEOTIDE SEQUENCE [LARGE SCALE GENOMIC DNA]</scope>
    <source>
        <strain evidence="7 8">CBS 268.59</strain>
    </source>
</reference>
<dbReference type="Proteomes" id="UP000469558">
    <property type="component" value="Unassembled WGS sequence"/>
</dbReference>
<dbReference type="GO" id="GO:0030170">
    <property type="term" value="F:pyridoxal phosphate binding"/>
    <property type="evidence" value="ECO:0007669"/>
    <property type="project" value="InterPro"/>
</dbReference>
<keyword evidence="5" id="KW-0663">Pyridoxal phosphate</keyword>
<gene>
    <name evidence="7" type="ORF">LSUE1_G003699</name>
</gene>
<keyword evidence="3 7" id="KW-0032">Aminotransferase</keyword>
<dbReference type="Gene3D" id="3.40.640.10">
    <property type="entry name" value="Type I PLP-dependent aspartate aminotransferase-like (Major domain)"/>
    <property type="match status" value="1"/>
</dbReference>
<dbReference type="PANTHER" id="PTHR42790:SF1">
    <property type="entry name" value="AROMATIC AMINO ACID AMINOTRANSFERASE, HYPOTHETICAL (EUROFUNG)"/>
    <property type="match status" value="1"/>
</dbReference>
<dbReference type="InterPro" id="IPR004839">
    <property type="entry name" value="Aminotransferase_I/II_large"/>
</dbReference>
<comment type="cofactor">
    <cofactor evidence="1">
        <name>pyridoxal 5'-phosphate</name>
        <dbReference type="ChEBI" id="CHEBI:597326"/>
    </cofactor>
</comment>
<protein>
    <submittedName>
        <fullName evidence="7">Aromatic amino acid aminotransferase</fullName>
    </submittedName>
</protein>
<evidence type="ECO:0000256" key="3">
    <source>
        <dbReference type="ARBA" id="ARBA00022576"/>
    </source>
</evidence>
<dbReference type="EMBL" id="QGMK01000594">
    <property type="protein sequence ID" value="TVY80863.1"/>
    <property type="molecule type" value="Genomic_DNA"/>
</dbReference>
<dbReference type="AlphaFoldDB" id="A0A8T9CD90"/>
<name>A0A8T9CD90_9HELO</name>
<dbReference type="SUPFAM" id="SSF53383">
    <property type="entry name" value="PLP-dependent transferases"/>
    <property type="match status" value="1"/>
</dbReference>
<dbReference type="Pfam" id="PF00155">
    <property type="entry name" value="Aminotran_1_2"/>
    <property type="match status" value="1"/>
</dbReference>
<dbReference type="InterPro" id="IPR015424">
    <property type="entry name" value="PyrdxlP-dep_Trfase"/>
</dbReference>
<sequence>MADFEYVSRADAAKLKKGPKPPADLSHHFSRVTAARQESKIKEFYKYFMIPGIGNLAGGLPNATFFPYDTLEAQIAQPERFKPTPNDPNDPSELAKTLAATTLKKDHDVTAASHITVPHASATPNPLQKIDLTTALQYGTAQGYPPLYSFLRQFVREHYHPNVPYLDGADIILTNGNTDGFAKTIEALSNVWSEERDWVGDREGLLVEEFAYMNAVQTARPRGLQVVPVKIDLEGMLPTGEGSLEDVLENWDTSKGKRPHLMYTVTDGSIGQNPTSGTYSIQRRKEIYAICSKYDVIIIEDDPYWYLQFPSATGKEAEARGTALTAAPPPHKFEKSTGYEFLDSLVPSYLNFDPDGRVVRLDTFSKTVAPGCRLGWITAQPAIIERILRITESSTQQPSGFVQAMISELLIGSQPAAAEFAKKSKAEQLTFSGWKADGWVRWLAGLRGSYERRMNRMCDILEEGRFQLKQGTPVKSAESDWAVISKTKMYSFDWPRAGMFVWVHFHFETHPLWGKVSGPKLSTALWVYLTTKPFLVLLAPGLMFSPTPEIADEKGWQYYRLCFAAVSEEEVEKASKRTVEGVRGFWLIKDKKELEDIEGAQNAQQMQEGLMDLGMNWAC</sequence>
<accession>A0A8T9CD90</accession>
<organism evidence="7 8">
    <name type="scientific">Lachnellula suecica</name>
    <dbReference type="NCBI Taxonomy" id="602035"/>
    <lineage>
        <taxon>Eukaryota</taxon>
        <taxon>Fungi</taxon>
        <taxon>Dikarya</taxon>
        <taxon>Ascomycota</taxon>
        <taxon>Pezizomycotina</taxon>
        <taxon>Leotiomycetes</taxon>
        <taxon>Helotiales</taxon>
        <taxon>Lachnaceae</taxon>
        <taxon>Lachnellula</taxon>
    </lineage>
</organism>
<dbReference type="PANTHER" id="PTHR42790">
    <property type="entry name" value="AMINOTRANSFERASE"/>
    <property type="match status" value="1"/>
</dbReference>
<dbReference type="InterPro" id="IPR015421">
    <property type="entry name" value="PyrdxlP-dep_Trfase_major"/>
</dbReference>
<evidence type="ECO:0000259" key="6">
    <source>
        <dbReference type="Pfam" id="PF00155"/>
    </source>
</evidence>
<evidence type="ECO:0000256" key="5">
    <source>
        <dbReference type="ARBA" id="ARBA00022898"/>
    </source>
</evidence>
<dbReference type="InterPro" id="IPR050859">
    <property type="entry name" value="Class-I_PLP-dep_aminotransf"/>
</dbReference>
<keyword evidence="4" id="KW-0808">Transferase</keyword>
<evidence type="ECO:0000256" key="2">
    <source>
        <dbReference type="ARBA" id="ARBA00007441"/>
    </source>
</evidence>
<evidence type="ECO:0000313" key="8">
    <source>
        <dbReference type="Proteomes" id="UP000469558"/>
    </source>
</evidence>
<proteinExistence type="inferred from homology"/>
<keyword evidence="8" id="KW-1185">Reference proteome</keyword>
<evidence type="ECO:0000313" key="7">
    <source>
        <dbReference type="EMBL" id="TVY80863.1"/>
    </source>
</evidence>
<feature type="domain" description="Aminotransferase class I/classII large" evidence="6">
    <location>
        <begin position="133"/>
        <end position="419"/>
    </location>
</feature>
<dbReference type="OrthoDB" id="691673at2759"/>
<dbReference type="GO" id="GO:1901605">
    <property type="term" value="P:alpha-amino acid metabolic process"/>
    <property type="evidence" value="ECO:0007669"/>
    <property type="project" value="TreeGrafter"/>
</dbReference>
<comment type="similarity">
    <text evidence="2">Belongs to the class-I pyridoxal-phosphate-dependent aminotransferase family.</text>
</comment>
<dbReference type="CDD" id="cd00609">
    <property type="entry name" value="AAT_like"/>
    <property type="match status" value="1"/>
</dbReference>